<protein>
    <submittedName>
        <fullName evidence="1">Uncharacterized protein</fullName>
    </submittedName>
</protein>
<sequence length="247" mass="26667">MREVIYLSDGKLRQFLMSPRRVPRASALRLTTPLGGVDLDAATADDARSRLRHLQEVDNHLATLARWFAEPDLRPGQWVQFEAPLRCVTLRGEYRHLALFADPGPGEDPDHERAANCRLLMHGSVRHLVGYMPVPVDGPPLEEIDGGGADSAGTAFMTNAGRVVRALAEQDGQTAIASPEGTSTDGNGLGRSGVRKLLHAIDSRTPAGTAAWMRGYARVTALLPAEGTNARCLVASPLTVEYARELS</sequence>
<name>A0ABX0DMM2_9ACTN</name>
<dbReference type="EMBL" id="JAAKZX010000004">
    <property type="protein sequence ID" value="NGO40954.1"/>
    <property type="molecule type" value="Genomic_DNA"/>
</dbReference>
<dbReference type="InterPro" id="IPR054284">
    <property type="entry name" value="DUF7019"/>
</dbReference>
<evidence type="ECO:0000313" key="2">
    <source>
        <dbReference type="Proteomes" id="UP001518140"/>
    </source>
</evidence>
<proteinExistence type="predicted"/>
<evidence type="ECO:0000313" key="1">
    <source>
        <dbReference type="EMBL" id="NGO40954.1"/>
    </source>
</evidence>
<accession>A0ABX0DMM2</accession>
<dbReference type="NCBIfam" id="NF040893">
    <property type="entry name" value="SAVMC3_10250"/>
    <property type="match status" value="1"/>
</dbReference>
<reference evidence="1 2" key="1">
    <citation type="submission" date="2020-02" db="EMBL/GenBank/DDBJ databases">
        <title>Whole-genome analyses of novel actinobacteria.</title>
        <authorList>
            <person name="Sahin N."/>
            <person name="Tokatli A."/>
        </authorList>
    </citation>
    <scope>NUCLEOTIDE SEQUENCE [LARGE SCALE GENOMIC DNA]</scope>
    <source>
        <strain evidence="1 2">YC419</strain>
    </source>
</reference>
<organism evidence="1 2">
    <name type="scientific">Streptomyces ureilyticus</name>
    <dbReference type="NCBI Taxonomy" id="1775131"/>
    <lineage>
        <taxon>Bacteria</taxon>
        <taxon>Bacillati</taxon>
        <taxon>Actinomycetota</taxon>
        <taxon>Actinomycetes</taxon>
        <taxon>Kitasatosporales</taxon>
        <taxon>Streptomycetaceae</taxon>
        <taxon>Streptomyces</taxon>
    </lineage>
</organism>
<dbReference type="RefSeq" id="WP_165337639.1">
    <property type="nucleotide sequence ID" value="NZ_JAAKZX010000004.1"/>
</dbReference>
<dbReference type="Proteomes" id="UP001518140">
    <property type="component" value="Unassembled WGS sequence"/>
</dbReference>
<keyword evidence="2" id="KW-1185">Reference proteome</keyword>
<gene>
    <name evidence="1" type="ORF">G6048_01875</name>
</gene>
<comment type="caution">
    <text evidence="1">The sequence shown here is derived from an EMBL/GenBank/DDBJ whole genome shotgun (WGS) entry which is preliminary data.</text>
</comment>